<reference evidence="1 2" key="1">
    <citation type="journal article" date="2018" name="Front. Plant Sci.">
        <title>Red Clover (Trifolium pratense) and Zigzag Clover (T. medium) - A Picture of Genomic Similarities and Differences.</title>
        <authorList>
            <person name="Dluhosova J."/>
            <person name="Istvanek J."/>
            <person name="Nedelnik J."/>
            <person name="Repkova J."/>
        </authorList>
    </citation>
    <scope>NUCLEOTIDE SEQUENCE [LARGE SCALE GENOMIC DNA]</scope>
    <source>
        <strain evidence="2">cv. 10/8</strain>
        <tissue evidence="1">Leaf</tissue>
    </source>
</reference>
<evidence type="ECO:0000313" key="1">
    <source>
        <dbReference type="EMBL" id="MCI62104.1"/>
    </source>
</evidence>
<feature type="non-terminal residue" evidence="1">
    <location>
        <position position="1"/>
    </location>
</feature>
<name>A0A392TN92_9FABA</name>
<dbReference type="EMBL" id="LXQA010612860">
    <property type="protein sequence ID" value="MCI62104.1"/>
    <property type="molecule type" value="Genomic_DNA"/>
</dbReference>
<evidence type="ECO:0000313" key="2">
    <source>
        <dbReference type="Proteomes" id="UP000265520"/>
    </source>
</evidence>
<organism evidence="1 2">
    <name type="scientific">Trifolium medium</name>
    <dbReference type="NCBI Taxonomy" id="97028"/>
    <lineage>
        <taxon>Eukaryota</taxon>
        <taxon>Viridiplantae</taxon>
        <taxon>Streptophyta</taxon>
        <taxon>Embryophyta</taxon>
        <taxon>Tracheophyta</taxon>
        <taxon>Spermatophyta</taxon>
        <taxon>Magnoliopsida</taxon>
        <taxon>eudicotyledons</taxon>
        <taxon>Gunneridae</taxon>
        <taxon>Pentapetalae</taxon>
        <taxon>rosids</taxon>
        <taxon>fabids</taxon>
        <taxon>Fabales</taxon>
        <taxon>Fabaceae</taxon>
        <taxon>Papilionoideae</taxon>
        <taxon>50 kb inversion clade</taxon>
        <taxon>NPAAA clade</taxon>
        <taxon>Hologalegina</taxon>
        <taxon>IRL clade</taxon>
        <taxon>Trifolieae</taxon>
        <taxon>Trifolium</taxon>
    </lineage>
</organism>
<dbReference type="AlphaFoldDB" id="A0A392TN92"/>
<dbReference type="Proteomes" id="UP000265520">
    <property type="component" value="Unassembled WGS sequence"/>
</dbReference>
<sequence>GEEVRTHGLVIVSATESRADEHHGRVVVVVLMPPSVIVLSPGRCTQLKLQVYVQSWRQVMYLLQFQFVLRSN</sequence>
<proteinExistence type="predicted"/>
<comment type="caution">
    <text evidence="1">The sequence shown here is derived from an EMBL/GenBank/DDBJ whole genome shotgun (WGS) entry which is preliminary data.</text>
</comment>
<protein>
    <submittedName>
        <fullName evidence="1">Uncharacterized protein</fullName>
    </submittedName>
</protein>
<accession>A0A392TN92</accession>
<keyword evidence="2" id="KW-1185">Reference proteome</keyword>